<evidence type="ECO:0000313" key="23">
    <source>
        <dbReference type="EMBL" id="VAX17087.1"/>
    </source>
</evidence>
<name>A0A3B1CK03_9ZZZZ</name>
<keyword evidence="8" id="KW-0479">Metal-binding</keyword>
<dbReference type="SUPFAM" id="SSF53613">
    <property type="entry name" value="Ribokinase-like"/>
    <property type="match status" value="1"/>
</dbReference>
<keyword evidence="15 23" id="KW-0456">Lyase</keyword>
<dbReference type="HAMAP" id="MF_01965">
    <property type="entry name" value="NADHX_dehydratase"/>
    <property type="match status" value="1"/>
</dbReference>
<evidence type="ECO:0000256" key="14">
    <source>
        <dbReference type="ARBA" id="ARBA00023235"/>
    </source>
</evidence>
<comment type="catalytic activity">
    <reaction evidence="19">
        <text>(6S)-NADHX + ADP = AMP + phosphate + NADH + H(+)</text>
        <dbReference type="Rhea" id="RHEA:32223"/>
        <dbReference type="ChEBI" id="CHEBI:15378"/>
        <dbReference type="ChEBI" id="CHEBI:43474"/>
        <dbReference type="ChEBI" id="CHEBI:57945"/>
        <dbReference type="ChEBI" id="CHEBI:64074"/>
        <dbReference type="ChEBI" id="CHEBI:456215"/>
        <dbReference type="ChEBI" id="CHEBI:456216"/>
        <dbReference type="EC" id="4.2.1.136"/>
    </reaction>
</comment>
<dbReference type="InterPro" id="IPR000631">
    <property type="entry name" value="CARKD"/>
</dbReference>
<proteinExistence type="inferred from homology"/>
<evidence type="ECO:0000259" key="21">
    <source>
        <dbReference type="PROSITE" id="PS51383"/>
    </source>
</evidence>
<comment type="catalytic activity">
    <reaction evidence="2">
        <text>(6R)-NADPHX = (6S)-NADPHX</text>
        <dbReference type="Rhea" id="RHEA:32227"/>
        <dbReference type="ChEBI" id="CHEBI:64076"/>
        <dbReference type="ChEBI" id="CHEBI:64077"/>
        <dbReference type="EC" id="5.1.99.6"/>
    </reaction>
</comment>
<evidence type="ECO:0000256" key="11">
    <source>
        <dbReference type="ARBA" id="ARBA00022857"/>
    </source>
</evidence>
<dbReference type="SUPFAM" id="SSF64153">
    <property type="entry name" value="YjeF N-terminal domain-like"/>
    <property type="match status" value="1"/>
</dbReference>
<evidence type="ECO:0000256" key="5">
    <source>
        <dbReference type="ARBA" id="ARBA00009524"/>
    </source>
</evidence>
<dbReference type="PIRSF" id="PIRSF017184">
    <property type="entry name" value="Nnr"/>
    <property type="match status" value="1"/>
</dbReference>
<reference evidence="23" key="1">
    <citation type="submission" date="2018-06" db="EMBL/GenBank/DDBJ databases">
        <authorList>
            <person name="Zhirakovskaya E."/>
        </authorList>
    </citation>
    <scope>NUCLEOTIDE SEQUENCE</scope>
</reference>
<keyword evidence="14 23" id="KW-0413">Isomerase</keyword>
<gene>
    <name evidence="23" type="ORF">MNBD_NITROSPINAE04-881</name>
</gene>
<dbReference type="EC" id="4.2.1.136" evidence="7"/>
<keyword evidence="13" id="KW-0520">NAD</keyword>
<dbReference type="Gene3D" id="3.40.1190.20">
    <property type="match status" value="1"/>
</dbReference>
<dbReference type="EC" id="5.1.99.6" evidence="6"/>
<comment type="catalytic activity">
    <reaction evidence="20">
        <text>(6S)-NADPHX + ADP = AMP + phosphate + NADPH + H(+)</text>
        <dbReference type="Rhea" id="RHEA:32235"/>
        <dbReference type="ChEBI" id="CHEBI:15378"/>
        <dbReference type="ChEBI" id="CHEBI:43474"/>
        <dbReference type="ChEBI" id="CHEBI:57783"/>
        <dbReference type="ChEBI" id="CHEBI:64076"/>
        <dbReference type="ChEBI" id="CHEBI:456215"/>
        <dbReference type="ChEBI" id="CHEBI:456216"/>
        <dbReference type="EC" id="4.2.1.136"/>
    </reaction>
</comment>
<dbReference type="Gene3D" id="3.40.50.10260">
    <property type="entry name" value="YjeF N-terminal domain"/>
    <property type="match status" value="1"/>
</dbReference>
<feature type="domain" description="YjeF N-terminal" evidence="22">
    <location>
        <begin position="10"/>
        <end position="222"/>
    </location>
</feature>
<dbReference type="Pfam" id="PF03853">
    <property type="entry name" value="YjeF_N"/>
    <property type="match status" value="1"/>
</dbReference>
<dbReference type="GO" id="GO:0052855">
    <property type="term" value="F:ADP-dependent NAD(P)H-hydrate dehydratase activity"/>
    <property type="evidence" value="ECO:0007669"/>
    <property type="project" value="UniProtKB-EC"/>
</dbReference>
<dbReference type="InterPro" id="IPR036652">
    <property type="entry name" value="YjeF_N_dom_sf"/>
</dbReference>
<dbReference type="InterPro" id="IPR017953">
    <property type="entry name" value="Carbohydrate_kinase_pred_CS"/>
</dbReference>
<accession>A0A3B1CK03</accession>
<dbReference type="NCBIfam" id="TIGR00197">
    <property type="entry name" value="yjeF_nterm"/>
    <property type="match status" value="1"/>
</dbReference>
<comment type="function">
    <text evidence="17">Bifunctional enzyme that catalyzes the epimerization of the S- and R-forms of NAD(P)HX and the dehydration of the S-form of NAD(P)HX at the expense of ADP, which is converted to AMP. This allows the repair of both epimers of NAD(P)HX, a damaged form of NAD(P)H that is a result of enzymatic or heat-dependent hydration.</text>
</comment>
<evidence type="ECO:0000256" key="15">
    <source>
        <dbReference type="ARBA" id="ARBA00023239"/>
    </source>
</evidence>
<comment type="similarity">
    <text evidence="4">In the N-terminal section; belongs to the NnrE/AIBP family.</text>
</comment>
<evidence type="ECO:0000256" key="13">
    <source>
        <dbReference type="ARBA" id="ARBA00023027"/>
    </source>
</evidence>
<dbReference type="AlphaFoldDB" id="A0A3B1CK03"/>
<dbReference type="PANTHER" id="PTHR12592">
    <property type="entry name" value="ATP-DEPENDENT (S)-NAD(P)H-HYDRATE DEHYDRATASE FAMILY MEMBER"/>
    <property type="match status" value="1"/>
</dbReference>
<dbReference type="PROSITE" id="PS51383">
    <property type="entry name" value="YJEF_C_3"/>
    <property type="match status" value="1"/>
</dbReference>
<dbReference type="InterPro" id="IPR004443">
    <property type="entry name" value="YjeF_N_dom"/>
</dbReference>
<dbReference type="EMBL" id="UOGA01000084">
    <property type="protein sequence ID" value="VAX17087.1"/>
    <property type="molecule type" value="Genomic_DNA"/>
</dbReference>
<evidence type="ECO:0000256" key="4">
    <source>
        <dbReference type="ARBA" id="ARBA00006001"/>
    </source>
</evidence>
<dbReference type="Pfam" id="PF01256">
    <property type="entry name" value="Carb_kinase"/>
    <property type="match status" value="1"/>
</dbReference>
<dbReference type="NCBIfam" id="TIGR00196">
    <property type="entry name" value="yjeF_cterm"/>
    <property type="match status" value="1"/>
</dbReference>
<dbReference type="GO" id="GO:0046872">
    <property type="term" value="F:metal ion binding"/>
    <property type="evidence" value="ECO:0007669"/>
    <property type="project" value="UniProtKB-KW"/>
</dbReference>
<keyword evidence="16" id="KW-0511">Multifunctional enzyme</keyword>
<evidence type="ECO:0000256" key="2">
    <source>
        <dbReference type="ARBA" id="ARBA00000909"/>
    </source>
</evidence>
<evidence type="ECO:0000256" key="8">
    <source>
        <dbReference type="ARBA" id="ARBA00022723"/>
    </source>
</evidence>
<feature type="domain" description="YjeF C-terminal" evidence="21">
    <location>
        <begin position="232"/>
        <end position="515"/>
    </location>
</feature>
<dbReference type="GO" id="GO:0110051">
    <property type="term" value="P:metabolite repair"/>
    <property type="evidence" value="ECO:0007669"/>
    <property type="project" value="TreeGrafter"/>
</dbReference>
<dbReference type="PROSITE" id="PS01050">
    <property type="entry name" value="YJEF_C_2"/>
    <property type="match status" value="1"/>
</dbReference>
<evidence type="ECO:0000256" key="6">
    <source>
        <dbReference type="ARBA" id="ARBA00012228"/>
    </source>
</evidence>
<evidence type="ECO:0000256" key="12">
    <source>
        <dbReference type="ARBA" id="ARBA00022958"/>
    </source>
</evidence>
<evidence type="ECO:0000256" key="16">
    <source>
        <dbReference type="ARBA" id="ARBA00023268"/>
    </source>
</evidence>
<sequence>MIKIVTARQMRALDNRAIKEMGVPELVLMENAGLAVLKIIQDNFENLAGLKVSVFAGKGNNGGDGIVTARHLYNMGAEPTLFLAVRKGELKGAAKINLEAYSNIGGSVKQITRKKHLSDFKPKFMHSAVVIDALLGTGSRGPLKGLYTDIVDAMNHGSGLKIAVDIPTGVDSDSGVAPDKCFNADITVALQLPKVGLVTSPARNFTGHLVVSDISIPQKVIEQAQCAAYMMESSDITLILPSRAWDAHKGQFGHLVMACGSRSMSGAPVLAGSGALKMGVGLVTAAGPEGIVGMLPLARPELMSLSLSQTESGSISEKAAESFIDFAKDKTAVLIGPGISTDASTIKFAKKIIRSLGIPMVIDADGLNCIAGDKDILKKRKAPTIITPHPGEMARLTGQTTAQVQADRIKTAAGYAKKTGSVVVLKGAGTVIASPGGEVYFNHTGNNGLATGGSGDVLAGMIAGALAQGAHPEDAAVAPVFLHGQCADTYAEKYDSRSFTPTDILEMLPGAIKQITG</sequence>
<keyword evidence="9" id="KW-0547">Nucleotide-binding</keyword>
<evidence type="ECO:0000256" key="7">
    <source>
        <dbReference type="ARBA" id="ARBA00013129"/>
    </source>
</evidence>
<comment type="similarity">
    <text evidence="5">In the C-terminal section; belongs to the NnrD/CARKD family.</text>
</comment>
<dbReference type="CDD" id="cd01171">
    <property type="entry name" value="YXKO-related"/>
    <property type="match status" value="1"/>
</dbReference>
<protein>
    <recommendedName>
        <fullName evidence="18">Nicotinamide nucleotide repair protein</fullName>
        <ecNumber evidence="7">4.2.1.136</ecNumber>
        <ecNumber evidence="6">5.1.99.6</ecNumber>
    </recommendedName>
</protein>
<dbReference type="InterPro" id="IPR030677">
    <property type="entry name" value="Nnr"/>
</dbReference>
<keyword evidence="11" id="KW-0521">NADP</keyword>
<evidence type="ECO:0000256" key="1">
    <source>
        <dbReference type="ARBA" id="ARBA00000013"/>
    </source>
</evidence>
<dbReference type="HAMAP" id="MF_01966">
    <property type="entry name" value="NADHX_epimerase"/>
    <property type="match status" value="1"/>
</dbReference>
<evidence type="ECO:0000256" key="20">
    <source>
        <dbReference type="ARBA" id="ARBA00049209"/>
    </source>
</evidence>
<dbReference type="GO" id="GO:0005524">
    <property type="term" value="F:ATP binding"/>
    <property type="evidence" value="ECO:0007669"/>
    <property type="project" value="UniProtKB-KW"/>
</dbReference>
<dbReference type="GO" id="GO:0052856">
    <property type="term" value="F:NAD(P)HX epimerase activity"/>
    <property type="evidence" value="ECO:0007669"/>
    <property type="project" value="UniProtKB-EC"/>
</dbReference>
<evidence type="ECO:0000256" key="17">
    <source>
        <dbReference type="ARBA" id="ARBA00025153"/>
    </source>
</evidence>
<keyword evidence="10" id="KW-0067">ATP-binding</keyword>
<evidence type="ECO:0000256" key="19">
    <source>
        <dbReference type="ARBA" id="ARBA00048238"/>
    </source>
</evidence>
<comment type="cofactor">
    <cofactor evidence="3">
        <name>K(+)</name>
        <dbReference type="ChEBI" id="CHEBI:29103"/>
    </cofactor>
</comment>
<keyword evidence="12" id="KW-0630">Potassium</keyword>
<evidence type="ECO:0000256" key="3">
    <source>
        <dbReference type="ARBA" id="ARBA00001958"/>
    </source>
</evidence>
<evidence type="ECO:0000256" key="18">
    <source>
        <dbReference type="ARBA" id="ARBA00032624"/>
    </source>
</evidence>
<evidence type="ECO:0000259" key="22">
    <source>
        <dbReference type="PROSITE" id="PS51385"/>
    </source>
</evidence>
<dbReference type="InterPro" id="IPR029056">
    <property type="entry name" value="Ribokinase-like"/>
</dbReference>
<organism evidence="23">
    <name type="scientific">hydrothermal vent metagenome</name>
    <dbReference type="NCBI Taxonomy" id="652676"/>
    <lineage>
        <taxon>unclassified sequences</taxon>
        <taxon>metagenomes</taxon>
        <taxon>ecological metagenomes</taxon>
    </lineage>
</organism>
<comment type="catalytic activity">
    <reaction evidence="1">
        <text>(6R)-NADHX = (6S)-NADHX</text>
        <dbReference type="Rhea" id="RHEA:32215"/>
        <dbReference type="ChEBI" id="CHEBI:64074"/>
        <dbReference type="ChEBI" id="CHEBI:64075"/>
        <dbReference type="EC" id="5.1.99.6"/>
    </reaction>
</comment>
<dbReference type="PROSITE" id="PS51385">
    <property type="entry name" value="YJEF_N"/>
    <property type="match status" value="1"/>
</dbReference>
<evidence type="ECO:0000256" key="9">
    <source>
        <dbReference type="ARBA" id="ARBA00022741"/>
    </source>
</evidence>
<evidence type="ECO:0000256" key="10">
    <source>
        <dbReference type="ARBA" id="ARBA00022840"/>
    </source>
</evidence>
<dbReference type="PANTHER" id="PTHR12592:SF0">
    <property type="entry name" value="ATP-DEPENDENT (S)-NAD(P)H-HYDRATE DEHYDRATASE"/>
    <property type="match status" value="1"/>
</dbReference>